<evidence type="ECO:0000256" key="4">
    <source>
        <dbReference type="ARBA" id="ARBA00023004"/>
    </source>
</evidence>
<dbReference type="Pfam" id="PF00067">
    <property type="entry name" value="p450"/>
    <property type="match status" value="2"/>
</dbReference>
<keyword evidence="3" id="KW-0560">Oxidoreductase</keyword>
<sequence>MRSESNQGEFPLKMLHVIELLWSWSYALQTVAVVFAVLVSSIGFNLKQKRHRNTGPRSWPILCTAVEHVVNYPRLHDWLLHYFQKTRTISAPMPFNQYFYYTVDPASVKHILKTNFSNYPKGEVFQDRMRELLGEGIFNADGDTWRTQRKVAAAEFSLKSLRDFSSDSFKEYACKLAGLIAWVHEERKEIDMQDLYMRLTLDSIGKIGFGVTIGSLPDRLPLPENAFATAFDRTNEIVTERFINPSWKLQRFLNIGGEAELAKNVEIVDDFVYKVIAKRKLERQGRSLKSDTEVKKADIISRFLDLSESGLHPNLSDKMLRDVVLNFVIAGRDTTAVTLAWMTYQLAENKAMCNRLYQELRSFHERKLGSEFRRWSWDDEWEQLQKQLGAEEAQRRKSELFVQTMRRQFLDFTKILSYESLKELSYLHAVINETLRLFPAVPLDPKGILEDDILPDGTFLKKGNMIAYSPWCMGRMKSIWGPDAAVFNPDRWLHDGVFVPESEYKFTAFQAGLRTCLGKDSAYLQLKIVSSTLFRFFEFRRTKSHDIGYRMMATLSMQGGLDVVPILRQDDQ</sequence>
<evidence type="ECO:0000256" key="6">
    <source>
        <dbReference type="SAM" id="Phobius"/>
    </source>
</evidence>
<protein>
    <recommendedName>
        <fullName evidence="9">Cytochrome P450</fullName>
    </recommendedName>
</protein>
<evidence type="ECO:0000256" key="2">
    <source>
        <dbReference type="ARBA" id="ARBA00022723"/>
    </source>
</evidence>
<keyword evidence="5" id="KW-0349">Heme</keyword>
<dbReference type="GO" id="GO:0016491">
    <property type="term" value="F:oxidoreductase activity"/>
    <property type="evidence" value="ECO:0007669"/>
    <property type="project" value="UniProtKB-KW"/>
</dbReference>
<dbReference type="PRINTS" id="PR00463">
    <property type="entry name" value="EP450I"/>
</dbReference>
<name>A0ABD3HRK6_9MARC</name>
<dbReference type="GO" id="GO:0046872">
    <property type="term" value="F:metal ion binding"/>
    <property type="evidence" value="ECO:0007669"/>
    <property type="project" value="UniProtKB-KW"/>
</dbReference>
<evidence type="ECO:0000313" key="8">
    <source>
        <dbReference type="Proteomes" id="UP001633002"/>
    </source>
</evidence>
<dbReference type="InterPro" id="IPR036396">
    <property type="entry name" value="Cyt_P450_sf"/>
</dbReference>
<dbReference type="Gene3D" id="1.10.630.10">
    <property type="entry name" value="Cytochrome P450"/>
    <property type="match status" value="1"/>
</dbReference>
<dbReference type="PRINTS" id="PR00385">
    <property type="entry name" value="P450"/>
</dbReference>
<dbReference type="CDD" id="cd11064">
    <property type="entry name" value="CYP86A"/>
    <property type="match status" value="1"/>
</dbReference>
<keyword evidence="6" id="KW-1133">Transmembrane helix</keyword>
<dbReference type="Proteomes" id="UP001633002">
    <property type="component" value="Unassembled WGS sequence"/>
</dbReference>
<reference evidence="7 8" key="1">
    <citation type="submission" date="2024-09" db="EMBL/GenBank/DDBJ databases">
        <title>Chromosome-scale assembly of Riccia sorocarpa.</title>
        <authorList>
            <person name="Paukszto L."/>
        </authorList>
    </citation>
    <scope>NUCLEOTIDE SEQUENCE [LARGE SCALE GENOMIC DNA]</scope>
    <source>
        <strain evidence="7">LP-2024</strain>
        <tissue evidence="7">Aerial parts of the thallus</tissue>
    </source>
</reference>
<feature type="transmembrane region" description="Helical" evidence="6">
    <location>
        <begin position="20"/>
        <end position="44"/>
    </location>
</feature>
<gene>
    <name evidence="7" type="ORF">R1sor_006407</name>
</gene>
<organism evidence="7 8">
    <name type="scientific">Riccia sorocarpa</name>
    <dbReference type="NCBI Taxonomy" id="122646"/>
    <lineage>
        <taxon>Eukaryota</taxon>
        <taxon>Viridiplantae</taxon>
        <taxon>Streptophyta</taxon>
        <taxon>Embryophyta</taxon>
        <taxon>Marchantiophyta</taxon>
        <taxon>Marchantiopsida</taxon>
        <taxon>Marchantiidae</taxon>
        <taxon>Marchantiales</taxon>
        <taxon>Ricciaceae</taxon>
        <taxon>Riccia</taxon>
    </lineage>
</organism>
<evidence type="ECO:0000256" key="5">
    <source>
        <dbReference type="PIRSR" id="PIRSR602401-1"/>
    </source>
</evidence>
<keyword evidence="2 5" id="KW-0479">Metal-binding</keyword>
<comment type="cofactor">
    <cofactor evidence="5">
        <name>heme</name>
        <dbReference type="ChEBI" id="CHEBI:30413"/>
    </cofactor>
</comment>
<dbReference type="AlphaFoldDB" id="A0ABD3HRK6"/>
<dbReference type="InterPro" id="IPR001128">
    <property type="entry name" value="Cyt_P450"/>
</dbReference>
<feature type="binding site" description="axial binding residue" evidence="5">
    <location>
        <position position="516"/>
    </location>
    <ligand>
        <name>heme</name>
        <dbReference type="ChEBI" id="CHEBI:30413"/>
    </ligand>
    <ligandPart>
        <name>Fe</name>
        <dbReference type="ChEBI" id="CHEBI:18248"/>
    </ligandPart>
</feature>
<comment type="caution">
    <text evidence="7">The sequence shown here is derived from an EMBL/GenBank/DDBJ whole genome shotgun (WGS) entry which is preliminary data.</text>
</comment>
<comment type="similarity">
    <text evidence="1">Belongs to the cytochrome P450 family.</text>
</comment>
<evidence type="ECO:0000256" key="3">
    <source>
        <dbReference type="ARBA" id="ARBA00023002"/>
    </source>
</evidence>
<dbReference type="SUPFAM" id="SSF48264">
    <property type="entry name" value="Cytochrome P450"/>
    <property type="match status" value="1"/>
</dbReference>
<keyword evidence="8" id="KW-1185">Reference proteome</keyword>
<evidence type="ECO:0008006" key="9">
    <source>
        <dbReference type="Google" id="ProtNLM"/>
    </source>
</evidence>
<evidence type="ECO:0000256" key="1">
    <source>
        <dbReference type="ARBA" id="ARBA00010617"/>
    </source>
</evidence>
<dbReference type="PANTHER" id="PTHR24296">
    <property type="entry name" value="CYTOCHROME P450"/>
    <property type="match status" value="1"/>
</dbReference>
<accession>A0ABD3HRK6</accession>
<dbReference type="InterPro" id="IPR002401">
    <property type="entry name" value="Cyt_P450_E_grp-I"/>
</dbReference>
<dbReference type="EMBL" id="JBJQOH010000003">
    <property type="protein sequence ID" value="KAL3692756.1"/>
    <property type="molecule type" value="Genomic_DNA"/>
</dbReference>
<evidence type="ECO:0000313" key="7">
    <source>
        <dbReference type="EMBL" id="KAL3692756.1"/>
    </source>
</evidence>
<keyword evidence="6" id="KW-0812">Transmembrane</keyword>
<proteinExistence type="inferred from homology"/>
<keyword evidence="6" id="KW-0472">Membrane</keyword>
<keyword evidence="4 5" id="KW-0408">Iron</keyword>